<reference evidence="2" key="1">
    <citation type="journal article" date="2023" name="Nat. Commun.">
        <title>Diploid and tetraploid genomes of Acorus and the evolution of monocots.</title>
        <authorList>
            <person name="Ma L."/>
            <person name="Liu K.W."/>
            <person name="Li Z."/>
            <person name="Hsiao Y.Y."/>
            <person name="Qi Y."/>
            <person name="Fu T."/>
            <person name="Tang G.D."/>
            <person name="Zhang D."/>
            <person name="Sun W.H."/>
            <person name="Liu D.K."/>
            <person name="Li Y."/>
            <person name="Chen G.Z."/>
            <person name="Liu X.D."/>
            <person name="Liao X.Y."/>
            <person name="Jiang Y.T."/>
            <person name="Yu X."/>
            <person name="Hao Y."/>
            <person name="Huang J."/>
            <person name="Zhao X.W."/>
            <person name="Ke S."/>
            <person name="Chen Y.Y."/>
            <person name="Wu W.L."/>
            <person name="Hsu J.L."/>
            <person name="Lin Y.F."/>
            <person name="Huang M.D."/>
            <person name="Li C.Y."/>
            <person name="Huang L."/>
            <person name="Wang Z.W."/>
            <person name="Zhao X."/>
            <person name="Zhong W.Y."/>
            <person name="Peng D.H."/>
            <person name="Ahmad S."/>
            <person name="Lan S."/>
            <person name="Zhang J.S."/>
            <person name="Tsai W.C."/>
            <person name="Van de Peer Y."/>
            <person name="Liu Z.J."/>
        </authorList>
    </citation>
    <scope>NUCLEOTIDE SEQUENCE</scope>
    <source>
        <strain evidence="2">CP</strain>
    </source>
</reference>
<protein>
    <submittedName>
        <fullName evidence="2">Uncharacterized protein</fullName>
    </submittedName>
</protein>
<comment type="caution">
    <text evidence="2">The sequence shown here is derived from an EMBL/GenBank/DDBJ whole genome shotgun (WGS) entry which is preliminary data.</text>
</comment>
<accession>A0AAV9E6M1</accession>
<sequence length="151" mass="16974">MESSSTTLYLHPPTPTTPPEGASDAQWPPPPPLKNWRPNASTFATSQFGNRVALNICSGSLDADLYNTLKAVEMEMKNVPKWKALIYKHHGPPRITAKKQQQVLERVVKTLPDNIPSSVKSFTDRAFLSLQLDQKEEQIMGILFECQEKIE</sequence>
<dbReference type="PANTHER" id="PTHR47911">
    <property type="entry name" value="HYDROXYPROLINE-RICH GLYCOPROTEIN-LIKE"/>
    <property type="match status" value="1"/>
</dbReference>
<evidence type="ECO:0000256" key="1">
    <source>
        <dbReference type="SAM" id="MobiDB-lite"/>
    </source>
</evidence>
<feature type="region of interest" description="Disordered" evidence="1">
    <location>
        <begin position="1"/>
        <end position="37"/>
    </location>
</feature>
<proteinExistence type="predicted"/>
<dbReference type="EMBL" id="JAUJYO010000009">
    <property type="protein sequence ID" value="KAK1308851.1"/>
    <property type="molecule type" value="Genomic_DNA"/>
</dbReference>
<evidence type="ECO:0000313" key="2">
    <source>
        <dbReference type="EMBL" id="KAK1308851.1"/>
    </source>
</evidence>
<evidence type="ECO:0000313" key="3">
    <source>
        <dbReference type="Proteomes" id="UP001180020"/>
    </source>
</evidence>
<organism evidence="2 3">
    <name type="scientific">Acorus calamus</name>
    <name type="common">Sweet flag</name>
    <dbReference type="NCBI Taxonomy" id="4465"/>
    <lineage>
        <taxon>Eukaryota</taxon>
        <taxon>Viridiplantae</taxon>
        <taxon>Streptophyta</taxon>
        <taxon>Embryophyta</taxon>
        <taxon>Tracheophyta</taxon>
        <taxon>Spermatophyta</taxon>
        <taxon>Magnoliopsida</taxon>
        <taxon>Liliopsida</taxon>
        <taxon>Acoraceae</taxon>
        <taxon>Acorus</taxon>
    </lineage>
</organism>
<gene>
    <name evidence="2" type="ORF">QJS10_CPA09g00811</name>
</gene>
<name>A0AAV9E6M1_ACOCL</name>
<dbReference type="Proteomes" id="UP001180020">
    <property type="component" value="Unassembled WGS sequence"/>
</dbReference>
<dbReference type="AlphaFoldDB" id="A0AAV9E6M1"/>
<dbReference type="PANTHER" id="PTHR47911:SF1">
    <property type="entry name" value="OS06G0664400 PROTEIN"/>
    <property type="match status" value="1"/>
</dbReference>
<reference evidence="2" key="2">
    <citation type="submission" date="2023-06" db="EMBL/GenBank/DDBJ databases">
        <authorList>
            <person name="Ma L."/>
            <person name="Liu K.-W."/>
            <person name="Li Z."/>
            <person name="Hsiao Y.-Y."/>
            <person name="Qi Y."/>
            <person name="Fu T."/>
            <person name="Tang G."/>
            <person name="Zhang D."/>
            <person name="Sun W.-H."/>
            <person name="Liu D.-K."/>
            <person name="Li Y."/>
            <person name="Chen G.-Z."/>
            <person name="Liu X.-D."/>
            <person name="Liao X.-Y."/>
            <person name="Jiang Y.-T."/>
            <person name="Yu X."/>
            <person name="Hao Y."/>
            <person name="Huang J."/>
            <person name="Zhao X.-W."/>
            <person name="Ke S."/>
            <person name="Chen Y.-Y."/>
            <person name="Wu W.-L."/>
            <person name="Hsu J.-L."/>
            <person name="Lin Y.-F."/>
            <person name="Huang M.-D."/>
            <person name="Li C.-Y."/>
            <person name="Huang L."/>
            <person name="Wang Z.-W."/>
            <person name="Zhao X."/>
            <person name="Zhong W.-Y."/>
            <person name="Peng D.-H."/>
            <person name="Ahmad S."/>
            <person name="Lan S."/>
            <person name="Zhang J.-S."/>
            <person name="Tsai W.-C."/>
            <person name="Van De Peer Y."/>
            <person name="Liu Z.-J."/>
        </authorList>
    </citation>
    <scope>NUCLEOTIDE SEQUENCE</scope>
    <source>
        <strain evidence="2">CP</strain>
        <tissue evidence="2">Leaves</tissue>
    </source>
</reference>
<keyword evidence="3" id="KW-1185">Reference proteome</keyword>